<feature type="domain" description="4Fe-4S ferredoxin-type" evidence="2">
    <location>
        <begin position="749"/>
        <end position="779"/>
    </location>
</feature>
<feature type="region of interest" description="Disordered" evidence="1">
    <location>
        <begin position="973"/>
        <end position="997"/>
    </location>
</feature>
<dbReference type="CDD" id="cd10551">
    <property type="entry name" value="PsrB"/>
    <property type="match status" value="1"/>
</dbReference>
<reference evidence="3 4" key="1">
    <citation type="submission" date="2018-05" db="EMBL/GenBank/DDBJ databases">
        <title>Complete Genome Sequence of Methylobacterium sp. 17Sr1-43.</title>
        <authorList>
            <person name="Srinivasan S."/>
        </authorList>
    </citation>
    <scope>NUCLEOTIDE SEQUENCE [LARGE SCALE GENOMIC DNA]</scope>
    <source>
        <strain evidence="3 4">17Sr1-43</strain>
    </source>
</reference>
<evidence type="ECO:0000256" key="1">
    <source>
        <dbReference type="SAM" id="MobiDB-lite"/>
    </source>
</evidence>
<dbReference type="PROSITE" id="PS51379">
    <property type="entry name" value="4FE4S_FER_2"/>
    <property type="match status" value="1"/>
</dbReference>
<dbReference type="KEGG" id="meti:DK427_02730"/>
<evidence type="ECO:0000313" key="4">
    <source>
        <dbReference type="Proteomes" id="UP000246058"/>
    </source>
</evidence>
<dbReference type="PANTHER" id="PTHR42783">
    <property type="entry name" value="GLUTAMATE SYNTHASE [NADPH] SMALL CHAIN"/>
    <property type="match status" value="1"/>
</dbReference>
<proteinExistence type="predicted"/>
<dbReference type="InterPro" id="IPR009010">
    <property type="entry name" value="Asp_de-COase-like_dom_sf"/>
</dbReference>
<evidence type="ECO:0000313" key="3">
    <source>
        <dbReference type="EMBL" id="AWN34789.1"/>
    </source>
</evidence>
<dbReference type="Pfam" id="PF13247">
    <property type="entry name" value="Fer4_11"/>
    <property type="match status" value="1"/>
</dbReference>
<dbReference type="OrthoDB" id="9779457at2"/>
<dbReference type="Proteomes" id="UP000246058">
    <property type="component" value="Chromosome"/>
</dbReference>
<dbReference type="AlphaFoldDB" id="A0A2U8VM89"/>
<organism evidence="3 4">
    <name type="scientific">Methylobacterium radiodurans</name>
    <dbReference type="NCBI Taxonomy" id="2202828"/>
    <lineage>
        <taxon>Bacteria</taxon>
        <taxon>Pseudomonadati</taxon>
        <taxon>Pseudomonadota</taxon>
        <taxon>Alphaproteobacteria</taxon>
        <taxon>Hyphomicrobiales</taxon>
        <taxon>Methylobacteriaceae</taxon>
        <taxon>Methylobacterium</taxon>
    </lineage>
</organism>
<dbReference type="Pfam" id="PF00037">
    <property type="entry name" value="Fer4"/>
    <property type="match status" value="1"/>
</dbReference>
<dbReference type="Gene3D" id="3.30.70.20">
    <property type="match status" value="2"/>
</dbReference>
<dbReference type="NCBIfam" id="TIGR04519">
    <property type="entry name" value="MoCo_extend_TAT"/>
    <property type="match status" value="1"/>
</dbReference>
<dbReference type="Gene3D" id="2.40.40.20">
    <property type="match status" value="1"/>
</dbReference>
<dbReference type="Gene3D" id="3.40.228.10">
    <property type="entry name" value="Dimethylsulfoxide Reductase, domain 2"/>
    <property type="match status" value="1"/>
</dbReference>
<dbReference type="RefSeq" id="WP_109949922.1">
    <property type="nucleotide sequence ID" value="NZ_CP029551.1"/>
</dbReference>
<dbReference type="SUPFAM" id="SSF53706">
    <property type="entry name" value="Formate dehydrogenase/DMSO reductase, domains 1-3"/>
    <property type="match status" value="1"/>
</dbReference>
<dbReference type="Gene3D" id="3.30.2070.10">
    <property type="entry name" value="Formate dehydrogenase/DMSO reductase"/>
    <property type="match status" value="1"/>
</dbReference>
<dbReference type="CDD" id="cd02784">
    <property type="entry name" value="MopB_CT_PHLH"/>
    <property type="match status" value="1"/>
</dbReference>
<dbReference type="EMBL" id="CP029551">
    <property type="protein sequence ID" value="AWN34789.1"/>
    <property type="molecule type" value="Genomic_DNA"/>
</dbReference>
<dbReference type="PANTHER" id="PTHR42783:SF3">
    <property type="entry name" value="GLUTAMATE SYNTHASE [NADPH] SMALL CHAIN-RELATED"/>
    <property type="match status" value="1"/>
</dbReference>
<sequence>MSRDPDIALLRARLSGADGPTFWRSLEAVADTPAFRAYVESEFPAAARLAGAPDRRGFLRLMAASFALSGLTACGADVGRDYELPYVNQPERIVPGASLSYASSALFDGFANGILVTTRNGRPIKVEGNPDHPFSRGGTDILAQASVLGLYDPFRAQAVQHLGRPSSWAAFRGQMLARLAAWREGRGRGLAVLSAPATSPALSALVARLREQYPEMGWYETAGATRESLYAGAVQAYGRPVETLPDFAKARTVVSLDGDFLDLGPGQVGLSRAWIEARRAGHAAGRLPALHAVAPTPTLTSAKADHGLSLSASGIEALARDLLSLTDGGSGGGSGARAGNWLRRAAAALDANRGASIVTTGLTASPELHALVHRLNGALGNTGTTLRHIAPLTPGGAGTLGELAEAMERGAVETLVVLGSNPVYEAPGGLDFARRLERVPLKIHLGLYYDETGAHADWHLPLAHPLESWGDARSLDGTVGLIQPTIAPLHEGRTVHELLSFLLEGEMRDGLGLLKARWRRPDEDEAAFEARFAEALRLGFLPGSASPAETVALTGAAPAPAPAAPSGIEVVFRPDPTVWDGTHADLSWLQELPKPLTKVVWENVVLLSPALAEREGIATGDLVAVEAGEARIEGAAWILPGQAEETVTLTLGYGRDVPDHLSRGLGYDANRLRPADTPWRLQGARLSKTGARRMPATTQDLGTMQGHDLVRVQAEGAEPVGEDAAFDLPSFYGPASEDRGAEGAAKAAWGMVIDLDACIGCNACVTACQSENNIPVVGRDEVARGRWMGWIRIDRYYAGSLDEPATHFQPVPCMHCEQAPCEVGCPVEATLHDSEGLNLQVYNRCVGTRTCQSYCPYKVRRFNYLDYTGDQPAVLQQRNNPEVTVRARGVMEKCTYCIQRIAAARIDSAKDAHAAIPDGAVETACQNACPTRAIVFGNIADPESRVARARAEGRHYALLGELNTRPRTTYLAGLAPADGQKAPPSGPSSERETRKEG</sequence>
<dbReference type="Gene3D" id="2.20.25.90">
    <property type="entry name" value="ADC-like domains"/>
    <property type="match status" value="1"/>
</dbReference>
<name>A0A2U8VM89_9HYPH</name>
<dbReference type="InterPro" id="IPR017896">
    <property type="entry name" value="4Fe4S_Fe-S-bd"/>
</dbReference>
<dbReference type="Gene3D" id="3.40.50.740">
    <property type="match status" value="1"/>
</dbReference>
<dbReference type="SUPFAM" id="SSF54862">
    <property type="entry name" value="4Fe-4S ferredoxins"/>
    <property type="match status" value="1"/>
</dbReference>
<dbReference type="InterPro" id="IPR030948">
    <property type="entry name" value="TAT_var_transloc_signal_dom"/>
</dbReference>
<dbReference type="SUPFAM" id="SSF50692">
    <property type="entry name" value="ADC-like"/>
    <property type="match status" value="1"/>
</dbReference>
<accession>A0A2U8VM89</accession>
<protein>
    <submittedName>
        <fullName evidence="3">Molybdopterin oxidoreductase</fullName>
    </submittedName>
</protein>
<keyword evidence="4" id="KW-1185">Reference proteome</keyword>
<gene>
    <name evidence="3" type="ORF">DK427_02730</name>
</gene>
<evidence type="ECO:0000259" key="2">
    <source>
        <dbReference type="PROSITE" id="PS51379"/>
    </source>
</evidence>